<name>A0A286DM93_9GAMM</name>
<organism evidence="4 5">
    <name type="scientific">Candidatus Pantoea floridensis</name>
    <dbReference type="NCBI Taxonomy" id="1938870"/>
    <lineage>
        <taxon>Bacteria</taxon>
        <taxon>Pseudomonadati</taxon>
        <taxon>Pseudomonadota</taxon>
        <taxon>Gammaproteobacteria</taxon>
        <taxon>Enterobacterales</taxon>
        <taxon>Erwiniaceae</taxon>
        <taxon>Pantoea</taxon>
    </lineage>
</organism>
<accession>A0A286DM93</accession>
<dbReference type="InterPro" id="IPR058406">
    <property type="entry name" value="DUF8093"/>
</dbReference>
<reference evidence="5" key="1">
    <citation type="submission" date="2017-09" db="EMBL/GenBank/DDBJ databases">
        <authorList>
            <person name="Varghese N."/>
            <person name="Submissions S."/>
        </authorList>
    </citation>
    <scope>NUCLEOTIDE SEQUENCE [LARGE SCALE GENOMIC DNA]</scope>
    <source>
        <strain evidence="5">JKS000234</strain>
    </source>
</reference>
<evidence type="ECO:0000313" key="5">
    <source>
        <dbReference type="Proteomes" id="UP000219271"/>
    </source>
</evidence>
<evidence type="ECO:0000259" key="3">
    <source>
        <dbReference type="Pfam" id="PF26362"/>
    </source>
</evidence>
<protein>
    <submittedName>
        <fullName evidence="4">Uncharacterized alpha/beta hydrolase domain</fullName>
    </submittedName>
</protein>
<feature type="domain" description="T6SS Phospholipase effector Tle1-like catalytic" evidence="2">
    <location>
        <begin position="382"/>
        <end position="468"/>
    </location>
</feature>
<dbReference type="GO" id="GO:0016787">
    <property type="term" value="F:hydrolase activity"/>
    <property type="evidence" value="ECO:0007669"/>
    <property type="project" value="UniProtKB-KW"/>
</dbReference>
<dbReference type="Proteomes" id="UP000219271">
    <property type="component" value="Unassembled WGS sequence"/>
</dbReference>
<dbReference type="EMBL" id="OCMY01000002">
    <property type="protein sequence ID" value="SOD59808.1"/>
    <property type="molecule type" value="Genomic_DNA"/>
</dbReference>
<dbReference type="PANTHER" id="PTHR33840">
    <property type="match status" value="1"/>
</dbReference>
<feature type="domain" description="DUF8093" evidence="3">
    <location>
        <begin position="8"/>
        <end position="147"/>
    </location>
</feature>
<evidence type="ECO:0000259" key="2">
    <source>
        <dbReference type="Pfam" id="PF09994"/>
    </source>
</evidence>
<dbReference type="InterPro" id="IPR018712">
    <property type="entry name" value="Tle1-like_cat"/>
</dbReference>
<sequence>MSLSLPGIYLYYLPNDNLAPEDFERIVSPSYAWARICDQYEFDDSYNPGFNIINMREQSSCRNPHQPGPHGPREKERLEKMIFCGDAVMLSEMHGPDVIFYINDKGELICNNVHAFSFSGADRIIAEYHRSVSRRNYQHSNGKPRPTTRMTRNSNAEPEQHAQAARKKAFSPVSNATRPQPPKREITLTIGVFFDGTGNNADNTVASLDACSGEHFGMNDGDTQSAYSQCIQLKRGYSGTAAGSHLGYYTNVHWLYTLYNQNLMASTGYGQHAIYIEGIGTENGQGDSIYGIGTGGGSTGVVRKTDKAITLLIAGIKNYLAILPDASACIVKEIQFDLFGFSRGAAAARHFANRVFEQDKTIITAIKTGLEGIEFLGTPGGKTRFVGIFDTVAAIGSPVNGFNPHSADTGEVNIVLRPGVAQKVFHITAQHECRFNFALNSVKPTWPELALPGAHSDIGGGYNPEEHEAYFLTRPQFETVPISTAESDTRIYQQARKQREMISKSPVVAPILHGVETKISTWHDDRMPADRYGTLQKRSGVALTIERSTHNDWSKVVLRVMLDAAQEAGVIFNPIDDSIPDFLLPADLNSLSEKAIVMGRAIRSGGPIKGFTTSEIHALAEKYIHCSSNWNSVIRDDQGAIVGGVRPAKLITFTNRPDERWQRTIYDMDGNKIWK</sequence>
<feature type="region of interest" description="Disordered" evidence="1">
    <location>
        <begin position="134"/>
        <end position="182"/>
    </location>
</feature>
<gene>
    <name evidence="4" type="ORF">SAMN06273570_4444</name>
</gene>
<keyword evidence="4" id="KW-0378">Hydrolase</keyword>
<feature type="compositionally biased region" description="Polar residues" evidence="1">
    <location>
        <begin position="148"/>
        <end position="157"/>
    </location>
</feature>
<evidence type="ECO:0000256" key="1">
    <source>
        <dbReference type="SAM" id="MobiDB-lite"/>
    </source>
</evidence>
<dbReference type="Pfam" id="PF09994">
    <property type="entry name" value="T6SS_Tle1-like_cat"/>
    <property type="match status" value="1"/>
</dbReference>
<dbReference type="PANTHER" id="PTHR33840:SF1">
    <property type="entry name" value="TLE1 PHOSPHOLIPASE DOMAIN-CONTAINING PROTEIN"/>
    <property type="match status" value="1"/>
</dbReference>
<proteinExistence type="predicted"/>
<keyword evidence="5" id="KW-1185">Reference proteome</keyword>
<evidence type="ECO:0000313" key="4">
    <source>
        <dbReference type="EMBL" id="SOD59808.1"/>
    </source>
</evidence>
<dbReference type="Pfam" id="PF26362">
    <property type="entry name" value="DUF8093"/>
    <property type="match status" value="1"/>
</dbReference>
<dbReference type="AlphaFoldDB" id="A0A286DM93"/>